<comment type="caution">
    <text evidence="3">The sequence shown here is derived from an EMBL/GenBank/DDBJ whole genome shotgun (WGS) entry which is preliminary data.</text>
</comment>
<evidence type="ECO:0000256" key="2">
    <source>
        <dbReference type="SAM" id="MobiDB-lite"/>
    </source>
</evidence>
<dbReference type="RefSeq" id="WP_114452566.1">
    <property type="nucleotide sequence ID" value="NZ_QPJC01000004.1"/>
</dbReference>
<evidence type="ECO:0000313" key="4">
    <source>
        <dbReference type="Proteomes" id="UP000253495"/>
    </source>
</evidence>
<dbReference type="Gene3D" id="3.90.280.10">
    <property type="entry name" value="PEBP-like"/>
    <property type="match status" value="1"/>
</dbReference>
<dbReference type="NCBIfam" id="TIGR00481">
    <property type="entry name" value="YbhB/YbcL family Raf kinase inhibitor-like protein"/>
    <property type="match status" value="1"/>
</dbReference>
<name>A0A368VY34_9ACTN</name>
<evidence type="ECO:0008006" key="5">
    <source>
        <dbReference type="Google" id="ProtNLM"/>
    </source>
</evidence>
<proteinExistence type="inferred from homology"/>
<evidence type="ECO:0000256" key="1">
    <source>
        <dbReference type="ARBA" id="ARBA00007120"/>
    </source>
</evidence>
<dbReference type="InterPro" id="IPR008914">
    <property type="entry name" value="PEBP"/>
</dbReference>
<dbReference type="AlphaFoldDB" id="A0A368VY34"/>
<dbReference type="EMBL" id="QPJC01000004">
    <property type="protein sequence ID" value="RCW44494.1"/>
    <property type="molecule type" value="Genomic_DNA"/>
</dbReference>
<keyword evidence="4" id="KW-1185">Reference proteome</keyword>
<dbReference type="SUPFAM" id="SSF49777">
    <property type="entry name" value="PEBP-like"/>
    <property type="match status" value="1"/>
</dbReference>
<dbReference type="PANTHER" id="PTHR30289:SF1">
    <property type="entry name" value="PEBP (PHOSPHATIDYLETHANOLAMINE-BINDING PROTEIN) FAMILY PROTEIN"/>
    <property type="match status" value="1"/>
</dbReference>
<feature type="compositionally biased region" description="Basic and acidic residues" evidence="2">
    <location>
        <begin position="1"/>
        <end position="32"/>
    </location>
</feature>
<organism evidence="3 4">
    <name type="scientific">Halopolyspora algeriensis</name>
    <dbReference type="NCBI Taxonomy" id="1500506"/>
    <lineage>
        <taxon>Bacteria</taxon>
        <taxon>Bacillati</taxon>
        <taxon>Actinomycetota</taxon>
        <taxon>Actinomycetes</taxon>
        <taxon>Actinomycetes incertae sedis</taxon>
        <taxon>Halopolyspora</taxon>
    </lineage>
</organism>
<comment type="similarity">
    <text evidence="1">Belongs to the UPF0098 family.</text>
</comment>
<gene>
    <name evidence="3" type="ORF">DFQ14_10483</name>
</gene>
<protein>
    <recommendedName>
        <fullName evidence="5">PBP family phospholipid-binding protein</fullName>
    </recommendedName>
</protein>
<sequence>MPEPGSHKYDIKRARLRNDYEKHGVPDQHADEAANEQLQQDNPLPTDPRTGEPAGRRPAGSPGAQGVERDIEGGGIQLRSSTFNDHTLLPLRCSRDGENVSPALDWEGIPDGTQEIALLCEDPDAPSGSFVHWLVSRIPPSTTGLAEGQLPEGAIQSRNGFGESGWGGPHPPVGDDSHRYFFRIYASGEPLNLDAESTPDDLRRALSGSELARGTIVGLYER</sequence>
<dbReference type="InterPro" id="IPR036610">
    <property type="entry name" value="PEBP-like_sf"/>
</dbReference>
<dbReference type="PANTHER" id="PTHR30289">
    <property type="entry name" value="UNCHARACTERIZED PROTEIN YBCL-RELATED"/>
    <property type="match status" value="1"/>
</dbReference>
<dbReference type="OrthoDB" id="9797506at2"/>
<dbReference type="InterPro" id="IPR005247">
    <property type="entry name" value="YbhB_YbcL/LppC-like"/>
</dbReference>
<dbReference type="Proteomes" id="UP000253495">
    <property type="component" value="Unassembled WGS sequence"/>
</dbReference>
<dbReference type="CDD" id="cd00865">
    <property type="entry name" value="PEBP_bact_arch"/>
    <property type="match status" value="1"/>
</dbReference>
<evidence type="ECO:0000313" key="3">
    <source>
        <dbReference type="EMBL" id="RCW44494.1"/>
    </source>
</evidence>
<reference evidence="3 4" key="1">
    <citation type="submission" date="2018-07" db="EMBL/GenBank/DDBJ databases">
        <title>Genomic Encyclopedia of Type Strains, Phase III (KMG-III): the genomes of soil and plant-associated and newly described type strains.</title>
        <authorList>
            <person name="Whitman W."/>
        </authorList>
    </citation>
    <scope>NUCLEOTIDE SEQUENCE [LARGE SCALE GENOMIC DNA]</scope>
    <source>
        <strain evidence="3 4">CECT 8575</strain>
    </source>
</reference>
<dbReference type="Pfam" id="PF01161">
    <property type="entry name" value="PBP"/>
    <property type="match status" value="1"/>
</dbReference>
<accession>A0A368VY34</accession>
<feature type="region of interest" description="Disordered" evidence="2">
    <location>
        <begin position="1"/>
        <end position="69"/>
    </location>
</feature>